<dbReference type="EMBL" id="VDUZ01000032">
    <property type="protein sequence ID" value="TXL72536.1"/>
    <property type="molecule type" value="Genomic_DNA"/>
</dbReference>
<proteinExistence type="predicted"/>
<evidence type="ECO:0000256" key="1">
    <source>
        <dbReference type="SAM" id="MobiDB-lite"/>
    </source>
</evidence>
<name>A0A5C8PFY5_9HYPH</name>
<protein>
    <submittedName>
        <fullName evidence="2">Uncharacterized protein</fullName>
    </submittedName>
</protein>
<dbReference type="AlphaFoldDB" id="A0A5C8PFY5"/>
<evidence type="ECO:0000313" key="2">
    <source>
        <dbReference type="EMBL" id="TXL72536.1"/>
    </source>
</evidence>
<gene>
    <name evidence="2" type="ORF">FHP25_24895</name>
</gene>
<dbReference type="RefSeq" id="WP_147849695.1">
    <property type="nucleotide sequence ID" value="NZ_VDUZ01000032.1"/>
</dbReference>
<organism evidence="2 3">
    <name type="scientific">Vineibacter terrae</name>
    <dbReference type="NCBI Taxonomy" id="2586908"/>
    <lineage>
        <taxon>Bacteria</taxon>
        <taxon>Pseudomonadati</taxon>
        <taxon>Pseudomonadota</taxon>
        <taxon>Alphaproteobacteria</taxon>
        <taxon>Hyphomicrobiales</taxon>
        <taxon>Vineibacter</taxon>
    </lineage>
</organism>
<comment type="caution">
    <text evidence="2">The sequence shown here is derived from an EMBL/GenBank/DDBJ whole genome shotgun (WGS) entry which is preliminary data.</text>
</comment>
<dbReference type="Proteomes" id="UP000321638">
    <property type="component" value="Unassembled WGS sequence"/>
</dbReference>
<evidence type="ECO:0000313" key="3">
    <source>
        <dbReference type="Proteomes" id="UP000321638"/>
    </source>
</evidence>
<reference evidence="2 3" key="1">
    <citation type="submission" date="2019-06" db="EMBL/GenBank/DDBJ databases">
        <title>New taxonomy in bacterial strain CC-CFT640, isolated from vineyard.</title>
        <authorList>
            <person name="Lin S.-Y."/>
            <person name="Tsai C.-F."/>
            <person name="Young C.-C."/>
        </authorList>
    </citation>
    <scope>NUCLEOTIDE SEQUENCE [LARGE SCALE GENOMIC DNA]</scope>
    <source>
        <strain evidence="2 3">CC-CFT640</strain>
    </source>
</reference>
<feature type="region of interest" description="Disordered" evidence="1">
    <location>
        <begin position="1"/>
        <end position="21"/>
    </location>
</feature>
<keyword evidence="3" id="KW-1185">Reference proteome</keyword>
<sequence>MSVMLELSRRPADGAPSADAVPGEDVIRQRVADGLRLYVGTGRRYSMRAVGEATRIPEPTLKDYRSGAIVMPVSRFVQLAAVLPAGFADQVLAPAGLAVLDRAGERAADDHALAADVATALQGLAEALRDGRIDHRERAVLAPLARDIGQQLLAFAEGATS</sequence>
<accession>A0A5C8PFY5</accession>